<reference evidence="1 2" key="1">
    <citation type="journal article" date="2019" name="Nat. Plants">
        <title>Genome sequencing of Musa balbisiana reveals subgenome evolution and function divergence in polyploid bananas.</title>
        <authorList>
            <person name="Yao X."/>
        </authorList>
    </citation>
    <scope>NUCLEOTIDE SEQUENCE [LARGE SCALE GENOMIC DNA]</scope>
    <source>
        <strain evidence="2">cv. DH-PKW</strain>
        <tissue evidence="1">Leaves</tissue>
    </source>
</reference>
<proteinExistence type="predicted"/>
<organism evidence="1 2">
    <name type="scientific">Musa balbisiana</name>
    <name type="common">Banana</name>
    <dbReference type="NCBI Taxonomy" id="52838"/>
    <lineage>
        <taxon>Eukaryota</taxon>
        <taxon>Viridiplantae</taxon>
        <taxon>Streptophyta</taxon>
        <taxon>Embryophyta</taxon>
        <taxon>Tracheophyta</taxon>
        <taxon>Spermatophyta</taxon>
        <taxon>Magnoliopsida</taxon>
        <taxon>Liliopsida</taxon>
        <taxon>Zingiberales</taxon>
        <taxon>Musaceae</taxon>
        <taxon>Musa</taxon>
    </lineage>
</organism>
<keyword evidence="2" id="KW-1185">Reference proteome</keyword>
<evidence type="ECO:0000313" key="1">
    <source>
        <dbReference type="EMBL" id="THU66731.1"/>
    </source>
</evidence>
<dbReference type="AlphaFoldDB" id="A0A4S8JWT3"/>
<dbReference type="EMBL" id="PYDT01000003">
    <property type="protein sequence ID" value="THU66731.1"/>
    <property type="molecule type" value="Genomic_DNA"/>
</dbReference>
<comment type="caution">
    <text evidence="1">The sequence shown here is derived from an EMBL/GenBank/DDBJ whole genome shotgun (WGS) entry which is preliminary data.</text>
</comment>
<evidence type="ECO:0000313" key="2">
    <source>
        <dbReference type="Proteomes" id="UP000317650"/>
    </source>
</evidence>
<gene>
    <name evidence="1" type="ORF">C4D60_Mb05t17290</name>
</gene>
<dbReference type="Proteomes" id="UP000317650">
    <property type="component" value="Chromosome 5"/>
</dbReference>
<name>A0A4S8JWT3_MUSBA</name>
<accession>A0A4S8JWT3</accession>
<sequence length="255" mass="28599">MTSRTQTQEVSTSAPLIEDQIRSYRRNQRRIFNARRRLGQFTLRNPNSSIQVLEQQIDPQAQLQLSMRERAAIAPVEILYHSRRDDAHHRVYTHRSEEAMLRNRERIEWSLAPIDVLSLFSILPLPKTPGAKLRVPVVFIKTRGAKGADTRFQSMHGSPRLSAKRGLSEGPKLRFANLVIKSMTTKQKSPTSGSSIHPRLSEVNGAGRASRALCITPFTISGKEKGRIFIGPNGFRIGVKICHILGFRSIGGTIA</sequence>
<protein>
    <submittedName>
        <fullName evidence="1">Uncharacterized protein</fullName>
    </submittedName>
</protein>